<feature type="transmembrane region" description="Helical" evidence="1">
    <location>
        <begin position="160"/>
        <end position="183"/>
    </location>
</feature>
<dbReference type="RefSeq" id="WP_132079056.1">
    <property type="nucleotide sequence ID" value="NZ_SLUI01000005.1"/>
</dbReference>
<dbReference type="SUPFAM" id="SSF109604">
    <property type="entry name" value="HD-domain/PDEase-like"/>
    <property type="match status" value="1"/>
</dbReference>
<feature type="domain" description="HD-GYP" evidence="3">
    <location>
        <begin position="363"/>
        <end position="548"/>
    </location>
</feature>
<dbReference type="InterPro" id="IPR043128">
    <property type="entry name" value="Rev_trsase/Diguanyl_cyclase"/>
</dbReference>
<dbReference type="PROSITE" id="PS50887">
    <property type="entry name" value="GGDEF"/>
    <property type="match status" value="1"/>
</dbReference>
<protein>
    <submittedName>
        <fullName evidence="4">Diguanylate cyclase (GGDEF)-like protein</fullName>
    </submittedName>
</protein>
<feature type="transmembrane region" description="Helical" evidence="1">
    <location>
        <begin position="77"/>
        <end position="98"/>
    </location>
</feature>
<evidence type="ECO:0000313" key="5">
    <source>
        <dbReference type="Proteomes" id="UP000295063"/>
    </source>
</evidence>
<keyword evidence="1" id="KW-0472">Membrane</keyword>
<evidence type="ECO:0000313" key="4">
    <source>
        <dbReference type="EMBL" id="TCL37850.1"/>
    </source>
</evidence>
<evidence type="ECO:0000259" key="3">
    <source>
        <dbReference type="PROSITE" id="PS51832"/>
    </source>
</evidence>
<dbReference type="EMBL" id="SLUI01000005">
    <property type="protein sequence ID" value="TCL37850.1"/>
    <property type="molecule type" value="Genomic_DNA"/>
</dbReference>
<dbReference type="SMART" id="SM00267">
    <property type="entry name" value="GGDEF"/>
    <property type="match status" value="1"/>
</dbReference>
<reference evidence="4 5" key="1">
    <citation type="submission" date="2019-03" db="EMBL/GenBank/DDBJ databases">
        <title>Genomic Encyclopedia of Type Strains, Phase IV (KMG-IV): sequencing the most valuable type-strain genomes for metagenomic binning, comparative biology and taxonomic classification.</title>
        <authorList>
            <person name="Goeker M."/>
        </authorList>
    </citation>
    <scope>NUCLEOTIDE SEQUENCE [LARGE SCALE GENOMIC DNA]</scope>
    <source>
        <strain evidence="4 5">DSM 15969</strain>
    </source>
</reference>
<feature type="transmembrane region" description="Helical" evidence="1">
    <location>
        <begin position="52"/>
        <end position="70"/>
    </location>
</feature>
<proteinExistence type="predicted"/>
<dbReference type="Gene3D" id="1.10.3210.10">
    <property type="entry name" value="Hypothetical protein af1432"/>
    <property type="match status" value="1"/>
</dbReference>
<comment type="caution">
    <text evidence="4">The sequence shown here is derived from an EMBL/GenBank/DDBJ whole genome shotgun (WGS) entry which is preliminary data.</text>
</comment>
<keyword evidence="1" id="KW-1133">Transmembrane helix</keyword>
<feature type="domain" description="GGDEF" evidence="2">
    <location>
        <begin position="238"/>
        <end position="373"/>
    </location>
</feature>
<dbReference type="PROSITE" id="PS51832">
    <property type="entry name" value="HD_GYP"/>
    <property type="match status" value="1"/>
</dbReference>
<dbReference type="SMART" id="SM00471">
    <property type="entry name" value="HDc"/>
    <property type="match status" value="1"/>
</dbReference>
<keyword evidence="5" id="KW-1185">Reference proteome</keyword>
<gene>
    <name evidence="4" type="ORF">EV210_105291</name>
</gene>
<dbReference type="InterPro" id="IPR000160">
    <property type="entry name" value="GGDEF_dom"/>
</dbReference>
<dbReference type="InterPro" id="IPR037522">
    <property type="entry name" value="HD_GYP_dom"/>
</dbReference>
<name>A0A4R1PZW6_9FIRM</name>
<evidence type="ECO:0000259" key="2">
    <source>
        <dbReference type="PROSITE" id="PS50887"/>
    </source>
</evidence>
<dbReference type="NCBIfam" id="TIGR00254">
    <property type="entry name" value="GGDEF"/>
    <property type="match status" value="1"/>
</dbReference>
<dbReference type="SUPFAM" id="SSF55073">
    <property type="entry name" value="Nucleotide cyclase"/>
    <property type="match status" value="1"/>
</dbReference>
<keyword evidence="1" id="KW-0812">Transmembrane</keyword>
<organism evidence="4 5">
    <name type="scientific">Anaerospora hongkongensis</name>
    <dbReference type="NCBI Taxonomy" id="244830"/>
    <lineage>
        <taxon>Bacteria</taxon>
        <taxon>Bacillati</taxon>
        <taxon>Bacillota</taxon>
        <taxon>Negativicutes</taxon>
        <taxon>Selenomonadales</taxon>
        <taxon>Sporomusaceae</taxon>
        <taxon>Anaerospora</taxon>
    </lineage>
</organism>
<dbReference type="Proteomes" id="UP000295063">
    <property type="component" value="Unassembled WGS sequence"/>
</dbReference>
<dbReference type="PANTHER" id="PTHR43155:SF2">
    <property type="entry name" value="CYCLIC DI-GMP PHOSPHODIESTERASE PA4108"/>
    <property type="match status" value="1"/>
</dbReference>
<dbReference type="InterPro" id="IPR029787">
    <property type="entry name" value="Nucleotide_cyclase"/>
</dbReference>
<dbReference type="AlphaFoldDB" id="A0A4R1PZW6"/>
<dbReference type="Pfam" id="PF13487">
    <property type="entry name" value="HD_5"/>
    <property type="match status" value="1"/>
</dbReference>
<dbReference type="Gene3D" id="3.30.70.270">
    <property type="match status" value="1"/>
</dbReference>
<feature type="transmembrane region" description="Helical" evidence="1">
    <location>
        <begin position="129"/>
        <end position="148"/>
    </location>
</feature>
<feature type="transmembrane region" description="Helical" evidence="1">
    <location>
        <begin position="104"/>
        <end position="122"/>
    </location>
</feature>
<sequence length="548" mass="61888">MLAKMGLNFSELIGNEPEFTLEHRLLNIILIFGFFLAIWSAVTNYILDLDSLLVLSCIIYAIILAGLYYLSMIKQYYQTVVSTLVIVVFIIIPASWILNGGISGSIPFYVILFSSMGATMLFGIRRVAVVFGFLVAVNALLFLEYYYPSIIVNYAGRLDRFIDISIGLMTTIIFNVWVFMVILKHYKDEQVKAQRYLAQSEQAQEHLLYLIYHDSLTGLFNRTYFEKEITEFSGSTADGIGVFMIDLDGLKFVNDTFGHAQGDILLTRAATIFQLSFRAQDIIARTGGDEFSILVRGTSLEDMETFYKRIRDNIRLETEKFSDGAVPVQMSVGFAYSSAPGQNIADLLREADNKMYREKLYRKAGIQGSIIQTLKQMLTARDYNNEGHSDRMQSLVANFAIVAGIPDSEITGIQLFAEFHDVGKIGVPDHILYKQGMLSNEERLEVQRHCEIGYRIAQASTDLLPIADWILKHHEWWDGTGYPLGLAGKKIPFECRIMAIVDAYDAMTSARPYRKALSHQEAIVELQRGAGSQFDPELVRIFVSGSFE</sequence>
<dbReference type="PANTHER" id="PTHR43155">
    <property type="entry name" value="CYCLIC DI-GMP PHOSPHODIESTERASE PA4108-RELATED"/>
    <property type="match status" value="1"/>
</dbReference>
<evidence type="ECO:0000256" key="1">
    <source>
        <dbReference type="SAM" id="Phobius"/>
    </source>
</evidence>
<dbReference type="OrthoDB" id="9804747at2"/>
<dbReference type="Pfam" id="PF00990">
    <property type="entry name" value="GGDEF"/>
    <property type="match status" value="1"/>
</dbReference>
<dbReference type="CDD" id="cd01949">
    <property type="entry name" value="GGDEF"/>
    <property type="match status" value="1"/>
</dbReference>
<feature type="transmembrane region" description="Helical" evidence="1">
    <location>
        <begin position="25"/>
        <end position="46"/>
    </location>
</feature>
<accession>A0A4R1PZW6</accession>
<dbReference type="InterPro" id="IPR003607">
    <property type="entry name" value="HD/PDEase_dom"/>
</dbReference>
<dbReference type="CDD" id="cd00077">
    <property type="entry name" value="HDc"/>
    <property type="match status" value="1"/>
</dbReference>